<dbReference type="Pfam" id="PF05876">
    <property type="entry name" value="GpA_ATPase"/>
    <property type="match status" value="1"/>
</dbReference>
<gene>
    <name evidence="2" type="ORF">LCGC14_2974980</name>
</gene>
<accession>A0A0F8ZZL1</accession>
<protein>
    <recommendedName>
        <fullName evidence="1">Phage terminase large subunit GpA ATPase domain-containing protein</fullName>
    </recommendedName>
</protein>
<dbReference type="EMBL" id="LAZR01060598">
    <property type="protein sequence ID" value="KKK65351.1"/>
    <property type="molecule type" value="Genomic_DNA"/>
</dbReference>
<evidence type="ECO:0000259" key="1">
    <source>
        <dbReference type="Pfam" id="PF05876"/>
    </source>
</evidence>
<dbReference type="InterPro" id="IPR046453">
    <property type="entry name" value="GpA_ATPase"/>
</dbReference>
<feature type="non-terminal residue" evidence="2">
    <location>
        <position position="189"/>
    </location>
</feature>
<name>A0A0F8ZZL1_9ZZZZ</name>
<feature type="domain" description="Phage terminase large subunit GpA ATPase" evidence="1">
    <location>
        <begin position="50"/>
        <end position="187"/>
    </location>
</feature>
<proteinExistence type="predicted"/>
<reference evidence="2" key="1">
    <citation type="journal article" date="2015" name="Nature">
        <title>Complex archaea that bridge the gap between prokaryotes and eukaryotes.</title>
        <authorList>
            <person name="Spang A."/>
            <person name="Saw J.H."/>
            <person name="Jorgensen S.L."/>
            <person name="Zaremba-Niedzwiedzka K."/>
            <person name="Martijn J."/>
            <person name="Lind A.E."/>
            <person name="van Eijk R."/>
            <person name="Schleper C."/>
            <person name="Guy L."/>
            <person name="Ettema T.J."/>
        </authorList>
    </citation>
    <scope>NUCLEOTIDE SEQUENCE</scope>
</reference>
<organism evidence="2">
    <name type="scientific">marine sediment metagenome</name>
    <dbReference type="NCBI Taxonomy" id="412755"/>
    <lineage>
        <taxon>unclassified sequences</taxon>
        <taxon>metagenomes</taxon>
        <taxon>ecological metagenomes</taxon>
    </lineage>
</organism>
<sequence>MPSEKSEHSSLPACENLANTFAVMAGIIDPPPDLAPEKWVRENRVLPPGSAEPGPFKPERTPYTIPLMREFWRGVYKRVCGVMATQMAKTDLACNVLGHRLDTDPVPVMYIGPTKIFVERTWEPRFMAMVNSTPLKAKLAPGRQPKSQKSLAGVMATFGWSGSAASLSGETACKVIVDERDRMDDDVGG</sequence>
<evidence type="ECO:0000313" key="2">
    <source>
        <dbReference type="EMBL" id="KKK65351.1"/>
    </source>
</evidence>
<dbReference type="AlphaFoldDB" id="A0A0F8ZZL1"/>
<comment type="caution">
    <text evidence="2">The sequence shown here is derived from an EMBL/GenBank/DDBJ whole genome shotgun (WGS) entry which is preliminary data.</text>
</comment>
<dbReference type="GO" id="GO:0016887">
    <property type="term" value="F:ATP hydrolysis activity"/>
    <property type="evidence" value="ECO:0007669"/>
    <property type="project" value="InterPro"/>
</dbReference>